<proteinExistence type="predicted"/>
<organism evidence="2 3">
    <name type="scientific">Bugula neritina</name>
    <name type="common">Brown bryozoan</name>
    <name type="synonym">Sertularia neritina</name>
    <dbReference type="NCBI Taxonomy" id="10212"/>
    <lineage>
        <taxon>Eukaryota</taxon>
        <taxon>Metazoa</taxon>
        <taxon>Spiralia</taxon>
        <taxon>Lophotrochozoa</taxon>
        <taxon>Bryozoa</taxon>
        <taxon>Gymnolaemata</taxon>
        <taxon>Cheilostomatida</taxon>
        <taxon>Flustrina</taxon>
        <taxon>Buguloidea</taxon>
        <taxon>Bugulidae</taxon>
        <taxon>Bugula</taxon>
    </lineage>
</organism>
<evidence type="ECO:0000313" key="3">
    <source>
        <dbReference type="Proteomes" id="UP000593567"/>
    </source>
</evidence>
<comment type="caution">
    <text evidence="2">The sequence shown here is derived from an EMBL/GenBank/DDBJ whole genome shotgun (WGS) entry which is preliminary data.</text>
</comment>
<dbReference type="PANTHER" id="PTHR28617:SF1">
    <property type="entry name" value="CILIA- AND FLAGELLA-ASSOCIATED PROTEIN 77"/>
    <property type="match status" value="1"/>
</dbReference>
<dbReference type="OrthoDB" id="532484at2759"/>
<dbReference type="InterPro" id="IPR029147">
    <property type="entry name" value="CFAP77"/>
</dbReference>
<dbReference type="PANTHER" id="PTHR28617">
    <property type="entry name" value="CILIA- AND FLAGELLA-ASSOCIATED PROTEIN 77"/>
    <property type="match status" value="1"/>
</dbReference>
<feature type="region of interest" description="Disordered" evidence="1">
    <location>
        <begin position="125"/>
        <end position="146"/>
    </location>
</feature>
<gene>
    <name evidence="2" type="ORF">EB796_025071</name>
</gene>
<feature type="region of interest" description="Disordered" evidence="1">
    <location>
        <begin position="229"/>
        <end position="266"/>
    </location>
</feature>
<evidence type="ECO:0000313" key="2">
    <source>
        <dbReference type="EMBL" id="KAF6016622.1"/>
    </source>
</evidence>
<name>A0A7J7IRP4_BUGNE</name>
<reference evidence="2" key="1">
    <citation type="submission" date="2020-06" db="EMBL/GenBank/DDBJ databases">
        <title>Draft genome of Bugula neritina, a colonial animal packing powerful symbionts and potential medicines.</title>
        <authorList>
            <person name="Rayko M."/>
        </authorList>
    </citation>
    <scope>NUCLEOTIDE SEQUENCE [LARGE SCALE GENOMIC DNA]</scope>
    <source>
        <strain evidence="2">Kwan_BN1</strain>
    </source>
</reference>
<keyword evidence="3" id="KW-1185">Reference proteome</keyword>
<feature type="compositionally biased region" description="Basic and acidic residues" evidence="1">
    <location>
        <begin position="125"/>
        <end position="134"/>
    </location>
</feature>
<dbReference type="AlphaFoldDB" id="A0A7J7IRP4"/>
<dbReference type="EMBL" id="VXIV02003500">
    <property type="protein sequence ID" value="KAF6016622.1"/>
    <property type="molecule type" value="Genomic_DNA"/>
</dbReference>
<sequence>MAAIQAAGAYNYRATGVLGDKRDTMLVNEIHARSKLGEPLRRGRSLPPEGFTYGAKQMGSRNGVAEAFSNWGVNLPGLQQTQKLETERDFMALNKAALASGLVTAPENYSYRATHDIRRLTEDAKREKMRQDNRTKKRLPPSTVYGVATRPSTPIYELIEHKYQDRWIEERCAQQTRNRKQEEQVKAEFKRGNFAVNRTMVLRMHQDPVEPQPLWTMPKFSKNAKPHIESFRTRGNKGASFKNYESDRVPRRGPKYQHGIYEPAQS</sequence>
<evidence type="ECO:0000256" key="1">
    <source>
        <dbReference type="SAM" id="MobiDB-lite"/>
    </source>
</evidence>
<accession>A0A7J7IRP4</accession>
<protein>
    <submittedName>
        <fullName evidence="2">C9orf171</fullName>
    </submittedName>
</protein>
<dbReference type="Proteomes" id="UP000593567">
    <property type="component" value="Unassembled WGS sequence"/>
</dbReference>
<dbReference type="Pfam" id="PF14825">
    <property type="entry name" value="CFAP77"/>
    <property type="match status" value="1"/>
</dbReference>